<evidence type="ECO:0000256" key="4">
    <source>
        <dbReference type="ARBA" id="ARBA00022989"/>
    </source>
</evidence>
<evidence type="ECO:0000259" key="7">
    <source>
        <dbReference type="Pfam" id="PF01578"/>
    </source>
</evidence>
<feature type="transmembrane region" description="Helical" evidence="6">
    <location>
        <begin position="6"/>
        <end position="23"/>
    </location>
</feature>
<feature type="transmembrane region" description="Helical" evidence="6">
    <location>
        <begin position="175"/>
        <end position="198"/>
    </location>
</feature>
<keyword evidence="5 6" id="KW-0472">Membrane</keyword>
<feature type="domain" description="Cytochrome c assembly protein" evidence="7">
    <location>
        <begin position="60"/>
        <end position="265"/>
    </location>
</feature>
<dbReference type="InterPro" id="IPR002541">
    <property type="entry name" value="Cyt_c_assembly"/>
</dbReference>
<dbReference type="EMBL" id="AP024488">
    <property type="protein sequence ID" value="BCS98271.1"/>
    <property type="molecule type" value="Genomic_DNA"/>
</dbReference>
<dbReference type="PANTHER" id="PTHR30071">
    <property type="entry name" value="HEME EXPORTER PROTEIN C"/>
    <property type="match status" value="1"/>
</dbReference>
<feature type="transmembrane region" description="Helical" evidence="6">
    <location>
        <begin position="35"/>
        <end position="59"/>
    </location>
</feature>
<evidence type="ECO:0000256" key="3">
    <source>
        <dbReference type="ARBA" id="ARBA00022748"/>
    </source>
</evidence>
<keyword evidence="4 6" id="KW-1133">Transmembrane helix</keyword>
<evidence type="ECO:0000256" key="5">
    <source>
        <dbReference type="ARBA" id="ARBA00023136"/>
    </source>
</evidence>
<evidence type="ECO:0000313" key="9">
    <source>
        <dbReference type="Proteomes" id="UP001320148"/>
    </source>
</evidence>
<dbReference type="InterPro" id="IPR045062">
    <property type="entry name" value="Cyt_c_biogenesis_CcsA/CcmC"/>
</dbReference>
<accession>A0ABM7PM07</accession>
<protein>
    <submittedName>
        <fullName evidence="8">C-type cytochrome biogenesis protein CcsB</fullName>
    </submittedName>
</protein>
<dbReference type="PANTHER" id="PTHR30071:SF1">
    <property type="entry name" value="CYTOCHROME B_B6 PROTEIN-RELATED"/>
    <property type="match status" value="1"/>
</dbReference>
<dbReference type="Pfam" id="PF01578">
    <property type="entry name" value="Cytochrom_C_asm"/>
    <property type="match status" value="1"/>
</dbReference>
<feature type="transmembrane region" description="Helical" evidence="6">
    <location>
        <begin position="241"/>
        <end position="262"/>
    </location>
</feature>
<evidence type="ECO:0000256" key="1">
    <source>
        <dbReference type="ARBA" id="ARBA00004141"/>
    </source>
</evidence>
<feature type="transmembrane region" description="Helical" evidence="6">
    <location>
        <begin position="65"/>
        <end position="82"/>
    </location>
</feature>
<keyword evidence="9" id="KW-1185">Reference proteome</keyword>
<feature type="transmembrane region" description="Helical" evidence="6">
    <location>
        <begin position="89"/>
        <end position="107"/>
    </location>
</feature>
<reference evidence="8 9" key="1">
    <citation type="submission" date="2021-02" db="EMBL/GenBank/DDBJ databases">
        <title>Complete genome of Desulfoluna sp. strain ASN36.</title>
        <authorList>
            <person name="Takahashi A."/>
            <person name="Kojima H."/>
            <person name="Fukui M."/>
        </authorList>
    </citation>
    <scope>NUCLEOTIDE SEQUENCE [LARGE SCALE GENOMIC DNA]</scope>
    <source>
        <strain evidence="8 9">ASN36</strain>
    </source>
</reference>
<organism evidence="8 9">
    <name type="scientific">Desulfoluna limicola</name>
    <dbReference type="NCBI Taxonomy" id="2810562"/>
    <lineage>
        <taxon>Bacteria</taxon>
        <taxon>Pseudomonadati</taxon>
        <taxon>Thermodesulfobacteriota</taxon>
        <taxon>Desulfobacteria</taxon>
        <taxon>Desulfobacterales</taxon>
        <taxon>Desulfolunaceae</taxon>
        <taxon>Desulfoluna</taxon>
    </lineage>
</organism>
<dbReference type="RefSeq" id="WP_236889677.1">
    <property type="nucleotide sequence ID" value="NZ_AP024488.1"/>
</dbReference>
<keyword evidence="3" id="KW-0201">Cytochrome c-type biogenesis</keyword>
<keyword evidence="2 6" id="KW-0812">Transmembrane</keyword>
<evidence type="ECO:0000256" key="6">
    <source>
        <dbReference type="SAM" id="Phobius"/>
    </source>
</evidence>
<gene>
    <name evidence="8" type="ORF">DSLASN_39030</name>
</gene>
<evidence type="ECO:0000313" key="8">
    <source>
        <dbReference type="EMBL" id="BCS98271.1"/>
    </source>
</evidence>
<feature type="transmembrane region" description="Helical" evidence="6">
    <location>
        <begin position="122"/>
        <end position="150"/>
    </location>
</feature>
<evidence type="ECO:0000256" key="2">
    <source>
        <dbReference type="ARBA" id="ARBA00022692"/>
    </source>
</evidence>
<name>A0ABM7PM07_9BACT</name>
<dbReference type="Proteomes" id="UP001320148">
    <property type="component" value="Chromosome"/>
</dbReference>
<comment type="subcellular location">
    <subcellularLocation>
        <location evidence="1">Membrane</location>
        <topology evidence="1">Multi-pass membrane protein</topology>
    </subcellularLocation>
</comment>
<proteinExistence type="predicted"/>
<feature type="transmembrane region" description="Helical" evidence="6">
    <location>
        <begin position="214"/>
        <end position="232"/>
    </location>
</feature>
<sequence>MMDILTVVLYLASSVAYMLYLFFQKERFQEAGYFIFGAGFLAHTLGLAVTSLQTGYLPIHNLRETLGLASWAVALVFLFLRYRYRIKITGVYAAPLALLAYIVAMRVPDLPATQPEAVYSSFWFFAHVITIFLGEAALAMACGAGILYILQENAIKEKKRGFFYRRLPSLEQLDNMGYTCIIAGFTALTLGLVTGFLYSKLIWHRFISWDPKEVWSVISWLIYAVLLHERLVGGMRGRKSALLAIAGFGVLLFTLFGVNFFMDGHHGEFTRF</sequence>